<evidence type="ECO:0000313" key="8">
    <source>
        <dbReference type="Proteomes" id="UP000025227"/>
    </source>
</evidence>
<feature type="transmembrane region" description="Helical" evidence="6">
    <location>
        <begin position="660"/>
        <end position="679"/>
    </location>
</feature>
<dbReference type="GO" id="GO:0034993">
    <property type="term" value="C:meiotic nuclear membrane microtubule tethering complex"/>
    <property type="evidence" value="ECO:0007669"/>
    <property type="project" value="TreeGrafter"/>
</dbReference>
<dbReference type="PANTHER" id="PTHR12911">
    <property type="entry name" value="SAD1/UNC-84-LIKE PROTEIN-RELATED"/>
    <property type="match status" value="1"/>
</dbReference>
<evidence type="ECO:0000256" key="2">
    <source>
        <dbReference type="ARBA" id="ARBA00022692"/>
    </source>
</evidence>
<dbReference type="OMA" id="RPPAWEV"/>
<evidence type="ECO:0000256" key="5">
    <source>
        <dbReference type="SAM" id="MobiDB-lite"/>
    </source>
</evidence>
<evidence type="ECO:0000256" key="1">
    <source>
        <dbReference type="ARBA" id="ARBA00004370"/>
    </source>
</evidence>
<keyword evidence="3 6" id="KW-1133">Transmembrane helix</keyword>
<feature type="compositionally biased region" description="Acidic residues" evidence="5">
    <location>
        <begin position="264"/>
        <end position="276"/>
    </location>
</feature>
<dbReference type="WBParaSite" id="HCON_00188080-00001">
    <property type="protein sequence ID" value="HCON_00188080-00001"/>
    <property type="gene ID" value="HCON_00188080"/>
</dbReference>
<dbReference type="InterPro" id="IPR012919">
    <property type="entry name" value="SUN_dom"/>
</dbReference>
<keyword evidence="4 6" id="KW-0472">Membrane</keyword>
<reference evidence="9" key="1">
    <citation type="submission" date="2020-12" db="UniProtKB">
        <authorList>
            <consortium name="WormBaseParasite"/>
        </authorList>
    </citation>
    <scope>IDENTIFICATION</scope>
    <source>
        <strain evidence="9">MHco3</strain>
    </source>
</reference>
<evidence type="ECO:0000256" key="6">
    <source>
        <dbReference type="SAM" id="Phobius"/>
    </source>
</evidence>
<feature type="region of interest" description="Disordered" evidence="5">
    <location>
        <begin position="258"/>
        <end position="284"/>
    </location>
</feature>
<dbReference type="PROSITE" id="PS51469">
    <property type="entry name" value="SUN"/>
    <property type="match status" value="1"/>
</dbReference>
<dbReference type="Gene3D" id="2.60.120.260">
    <property type="entry name" value="Galactose-binding domain-like"/>
    <property type="match status" value="1"/>
</dbReference>
<comment type="subcellular location">
    <subcellularLocation>
        <location evidence="1">Membrane</location>
    </subcellularLocation>
</comment>
<feature type="compositionally biased region" description="Basic and acidic residues" evidence="5">
    <location>
        <begin position="12"/>
        <end position="25"/>
    </location>
</feature>
<dbReference type="OrthoDB" id="342281at2759"/>
<proteinExistence type="predicted"/>
<protein>
    <submittedName>
        <fullName evidence="9">SUN domain-containing protein</fullName>
    </submittedName>
</protein>
<dbReference type="PANTHER" id="PTHR12911:SF8">
    <property type="entry name" value="KLAROID PROTEIN-RELATED"/>
    <property type="match status" value="1"/>
</dbReference>
<keyword evidence="8" id="KW-1185">Reference proteome</keyword>
<dbReference type="Proteomes" id="UP000025227">
    <property type="component" value="Unplaced"/>
</dbReference>
<evidence type="ECO:0000256" key="3">
    <source>
        <dbReference type="ARBA" id="ARBA00022989"/>
    </source>
</evidence>
<sequence>MSSPARSPSLEEMYRRRPSFDRPPIRELNSPRLTEEEADQLTSPFLNYSTRYTYAFSQAYNPDKPPAWEVPNMINNNLSIASPGYDEYAPYHFSAPSLFRKTFQAGSSLVWFMISSVLWLLHAVTIRPVKAVGLLLYDTVDWMLYRAARLGEWVSGSVYKRRDHRADHKYGGSPSNLQMISILFWKTLYFLGGVIRAPVDLVTGSVRAFNLALTRMYHTVLAKQSRQIRANAAMQMYEPSQQRLYFSDTLKYPYTKGEDHDSDFIDDEEDELEDPEQSSSPTRGYSARYHQKLYNLRSRHMNAYDSEDDSPRGSKSVRFETECGRNLQLIKNARMRNAQRRNMSKATRIATWLGSTASSIVYYLQSGVLFAGACIRAPFDVAGQAISYVSPQSASSRKSPLRLRSGNRYDLRSRKISDDAWQSGSESSSIASDLKSLAAYILYSPCRAFLFVAFAAADLCRWLYSRVPAVFMWFWDTTKALSSAVLTRRRRWLWWLLPLLILLLLLLSRRNADDRLIILGHDISDLHEKVSNYAYSIVDSDGVYAKSLNSIYDEYWRSGKISRYSIFSKVTGAISNAYLFVTTVFKTFVDLIATSLSDLTTAVIDFFASTSHDTYSKLPSVAYFKSSAHDVLASTEKHLSHGFGSVSNFASVVVTGLRNWFNMVWSGIMSIFVVIGGLFQRQPLAIIEQKATELEHEPLRTTSTVQDYINMKPPNIVYVPTPSPSIDEGKLIEKITAIVKAKMDQDLKIKLENELRSLKASYEQKLTNLKVEVLKNRADFDYARLEALIRTAINEYDSDKTGMFDFALESAGASIISTRCSENYDTYTRLEKIWNIPLWYSSYGPRTVIQRNSKTLFPGECWSFKGSVGYITIGLSHPINATIVSYEHIGAHQAPGGQRPSAPKTFKIWAYKSEADMETRVLLGDFMYDINGPPLQFFVINTQPDYPVQIIEMEVTSNYGAEYTSLYRLRVHGSLYKPGV</sequence>
<evidence type="ECO:0000259" key="7">
    <source>
        <dbReference type="PROSITE" id="PS51469"/>
    </source>
</evidence>
<feature type="region of interest" description="Disordered" evidence="5">
    <location>
        <begin position="1"/>
        <end position="38"/>
    </location>
</feature>
<evidence type="ECO:0000313" key="9">
    <source>
        <dbReference type="WBParaSite" id="HCON_00188080-00001"/>
    </source>
</evidence>
<evidence type="ECO:0000256" key="4">
    <source>
        <dbReference type="ARBA" id="ARBA00023136"/>
    </source>
</evidence>
<organism evidence="8 9">
    <name type="scientific">Haemonchus contortus</name>
    <name type="common">Barber pole worm</name>
    <dbReference type="NCBI Taxonomy" id="6289"/>
    <lineage>
        <taxon>Eukaryota</taxon>
        <taxon>Metazoa</taxon>
        <taxon>Ecdysozoa</taxon>
        <taxon>Nematoda</taxon>
        <taxon>Chromadorea</taxon>
        <taxon>Rhabditida</taxon>
        <taxon>Rhabditina</taxon>
        <taxon>Rhabditomorpha</taxon>
        <taxon>Strongyloidea</taxon>
        <taxon>Trichostrongylidae</taxon>
        <taxon>Haemonchus</taxon>
    </lineage>
</organism>
<dbReference type="AlphaFoldDB" id="A0A7I4Z529"/>
<dbReference type="Pfam" id="PF07738">
    <property type="entry name" value="Sad1_UNC"/>
    <property type="match status" value="1"/>
</dbReference>
<feature type="domain" description="SUN" evidence="7">
    <location>
        <begin position="812"/>
        <end position="976"/>
    </location>
</feature>
<keyword evidence="2 6" id="KW-0812">Transmembrane</keyword>
<dbReference type="FunFam" id="2.60.120.260:FF:000199">
    <property type="entry name" value="CRE-UNC-84 protein"/>
    <property type="match status" value="1"/>
</dbReference>
<dbReference type="GO" id="GO:0043495">
    <property type="term" value="F:protein-membrane adaptor activity"/>
    <property type="evidence" value="ECO:0007669"/>
    <property type="project" value="TreeGrafter"/>
</dbReference>
<feature type="transmembrane region" description="Helical" evidence="6">
    <location>
        <begin position="492"/>
        <end position="508"/>
    </location>
</feature>
<name>A0A7I4Z529_HAECO</name>
<dbReference type="InterPro" id="IPR045119">
    <property type="entry name" value="SUN1-5"/>
</dbReference>
<accession>A0A7I4Z529</accession>